<feature type="transmembrane region" description="Helical" evidence="1">
    <location>
        <begin position="273"/>
        <end position="291"/>
    </location>
</feature>
<keyword evidence="1" id="KW-0812">Transmembrane</keyword>
<dbReference type="Proteomes" id="UP000663090">
    <property type="component" value="Chromosome"/>
</dbReference>
<dbReference type="InterPro" id="IPR046278">
    <property type="entry name" value="DUF6311"/>
</dbReference>
<dbReference type="Pfam" id="PF25853">
    <property type="entry name" value="DUF6311_C"/>
    <property type="match status" value="1"/>
</dbReference>
<sequence>MTPTDLDGMEGRWARLVPWVAAVLGLLWFIALGGWRALNPTDLDWLGWGDQSQQVIGWLFFRDAPWSFPLGRTPGLMRPLTMSVGFSDSNPWMSLAFKPFSPWLPQDFQFVGLWLASCLALQGFMGAKVMALFTPRASQQLLGAAFFILAPILVFRFGHSNLSAHWMLTALLWLTLRPRASAKDAWRTLGGAMLLSVFAAGTHPYLAIMTFALTLALLVSTVHPERLLSWRQAVVAFAGANLVMLGVFVLFGYMGQDVRGDAASGFGDYSADMLALINSFGLSYVLPWIPARPGQYEGLGFLGTGALVLALVAMAGRPSDWWPQARTQLKARWPLVVVVVLMMLFAFSTTMTAAGVTVLSMRKVTQPLMAVLNMFRASGRFIWPMHYLVLTSILGLVLWRWRQHPAVATGVLLAAVVIQAVDSPTLWAQDRFRTATWPRLRAPEWERLDASYRHVVMFPPYIHGSLEPCVDNTFASDDHMRWADLAYRKGMTTNSAYSTRLNERHVATVCNELKDDVANGRLAEDTLYVVDSPRLAQFQRLGERVTCGTVDGFNVCVAAASGQFREALLHTSARTQPPPAVNNTP</sequence>
<feature type="domain" description="DUF6311" evidence="2">
    <location>
        <begin position="22"/>
        <end position="422"/>
    </location>
</feature>
<dbReference type="InterPro" id="IPR058671">
    <property type="entry name" value="DUF6311_C"/>
</dbReference>
<proteinExistence type="predicted"/>
<feature type="transmembrane region" description="Helical" evidence="1">
    <location>
        <begin position="234"/>
        <end position="253"/>
    </location>
</feature>
<evidence type="ECO:0000259" key="3">
    <source>
        <dbReference type="Pfam" id="PF25853"/>
    </source>
</evidence>
<feature type="transmembrane region" description="Helical" evidence="1">
    <location>
        <begin position="16"/>
        <end position="38"/>
    </location>
</feature>
<feature type="transmembrane region" description="Helical" evidence="1">
    <location>
        <begin position="203"/>
        <end position="222"/>
    </location>
</feature>
<keyword evidence="1" id="KW-1133">Transmembrane helix</keyword>
<keyword evidence="5" id="KW-1185">Reference proteome</keyword>
<feature type="transmembrane region" description="Helical" evidence="1">
    <location>
        <begin position="335"/>
        <end position="360"/>
    </location>
</feature>
<evidence type="ECO:0000313" key="5">
    <source>
        <dbReference type="Proteomes" id="UP000663090"/>
    </source>
</evidence>
<accession>A0ABX7N9P2</accession>
<protein>
    <recommendedName>
        <fullName evidence="6">Glycosyltransferase RgtA/B/C/D-like domain-containing protein</fullName>
    </recommendedName>
</protein>
<feature type="transmembrane region" description="Helical" evidence="1">
    <location>
        <begin position="108"/>
        <end position="129"/>
    </location>
</feature>
<feature type="transmembrane region" description="Helical" evidence="1">
    <location>
        <begin position="141"/>
        <end position="158"/>
    </location>
</feature>
<feature type="transmembrane region" description="Helical" evidence="1">
    <location>
        <begin position="407"/>
        <end position="428"/>
    </location>
</feature>
<feature type="transmembrane region" description="Helical" evidence="1">
    <location>
        <begin position="381"/>
        <end position="401"/>
    </location>
</feature>
<evidence type="ECO:0000256" key="1">
    <source>
        <dbReference type="SAM" id="Phobius"/>
    </source>
</evidence>
<reference evidence="4 5" key="1">
    <citation type="submission" date="2021-02" db="EMBL/GenBank/DDBJ databases">
        <title>De Novo genome assembly of isolated myxobacteria.</title>
        <authorList>
            <person name="Stevens D.C."/>
        </authorList>
    </citation>
    <scope>NUCLEOTIDE SEQUENCE [LARGE SCALE GENOMIC DNA]</scope>
    <source>
        <strain evidence="4 5">SCHIC003</strain>
    </source>
</reference>
<evidence type="ECO:0008006" key="6">
    <source>
        <dbReference type="Google" id="ProtNLM"/>
    </source>
</evidence>
<feature type="domain" description="DUF6311" evidence="3">
    <location>
        <begin position="444"/>
        <end position="557"/>
    </location>
</feature>
<organism evidence="4 5">
    <name type="scientific">Myxococcus landrumensis</name>
    <dbReference type="NCBI Taxonomy" id="2813577"/>
    <lineage>
        <taxon>Bacteria</taxon>
        <taxon>Pseudomonadati</taxon>
        <taxon>Myxococcota</taxon>
        <taxon>Myxococcia</taxon>
        <taxon>Myxococcales</taxon>
        <taxon>Cystobacterineae</taxon>
        <taxon>Myxococcaceae</taxon>
        <taxon>Myxococcus</taxon>
    </lineage>
</organism>
<keyword evidence="1" id="KW-0472">Membrane</keyword>
<dbReference type="EMBL" id="CP071091">
    <property type="protein sequence ID" value="QSQ15363.1"/>
    <property type="molecule type" value="Genomic_DNA"/>
</dbReference>
<dbReference type="Pfam" id="PF19830">
    <property type="entry name" value="DUF6311"/>
    <property type="match status" value="1"/>
</dbReference>
<evidence type="ECO:0000259" key="2">
    <source>
        <dbReference type="Pfam" id="PF19830"/>
    </source>
</evidence>
<evidence type="ECO:0000313" key="4">
    <source>
        <dbReference type="EMBL" id="QSQ15363.1"/>
    </source>
</evidence>
<name>A0ABX7N9P2_9BACT</name>
<dbReference type="RefSeq" id="WP_206717076.1">
    <property type="nucleotide sequence ID" value="NZ_CP071091.1"/>
</dbReference>
<gene>
    <name evidence="4" type="ORF">JY572_04585</name>
</gene>
<feature type="transmembrane region" description="Helical" evidence="1">
    <location>
        <begin position="298"/>
        <end position="315"/>
    </location>
</feature>